<keyword evidence="3" id="KW-0633">Potassium transport</keyword>
<protein>
    <submittedName>
        <fullName evidence="10">Potassium-transporting ATPase subunit KdpA</fullName>
    </submittedName>
</protein>
<feature type="non-terminal residue" evidence="10">
    <location>
        <position position="90"/>
    </location>
</feature>
<evidence type="ECO:0000256" key="5">
    <source>
        <dbReference type="ARBA" id="ARBA00022958"/>
    </source>
</evidence>
<gene>
    <name evidence="10" type="ORF">EIG99_15395</name>
</gene>
<reference evidence="10 11" key="1">
    <citation type="submission" date="2018-11" db="EMBL/GenBank/DDBJ databases">
        <title>Genomic profiling of Staphylococcus species from a Poultry farm system in KwaZulu-Natal, South Africa.</title>
        <authorList>
            <person name="Amoako D.G."/>
            <person name="Somboro A.M."/>
            <person name="Abia A.L.K."/>
            <person name="Bester L.A."/>
            <person name="Essack S.Y."/>
        </authorList>
    </citation>
    <scope>NUCLEOTIDE SEQUENCE [LARGE SCALE GENOMIC DNA]</scope>
    <source>
        <strain evidence="10 11">SA11</strain>
    </source>
</reference>
<sequence length="90" mass="10012">LTNTNLQHYAGETDLSYLTQKCVITFLMFTSAASGYAVCIAMLRRLTGMTDVIGNFYQDITRFIVRVLIPFALIISLFLISQGTPQTLKG</sequence>
<dbReference type="GO" id="GO:0005886">
    <property type="term" value="C:plasma membrane"/>
    <property type="evidence" value="ECO:0007669"/>
    <property type="project" value="TreeGrafter"/>
</dbReference>
<dbReference type="Pfam" id="PF03814">
    <property type="entry name" value="KdpA"/>
    <property type="match status" value="1"/>
</dbReference>
<dbReference type="RefSeq" id="WP_207214786.1">
    <property type="nucleotide sequence ID" value="NZ_RQTE01000830.1"/>
</dbReference>
<feature type="non-terminal residue" evidence="10">
    <location>
        <position position="1"/>
    </location>
</feature>
<evidence type="ECO:0000256" key="4">
    <source>
        <dbReference type="ARBA" id="ARBA00022692"/>
    </source>
</evidence>
<evidence type="ECO:0000256" key="2">
    <source>
        <dbReference type="ARBA" id="ARBA00022475"/>
    </source>
</evidence>
<keyword evidence="6 9" id="KW-1133">Transmembrane helix</keyword>
<organism evidence="10 11">
    <name type="scientific">Staphylococcus condimenti</name>
    <dbReference type="NCBI Taxonomy" id="70255"/>
    <lineage>
        <taxon>Bacteria</taxon>
        <taxon>Bacillati</taxon>
        <taxon>Bacillota</taxon>
        <taxon>Bacilli</taxon>
        <taxon>Bacillales</taxon>
        <taxon>Staphylococcaceae</taxon>
        <taxon>Staphylococcus</taxon>
    </lineage>
</organism>
<evidence type="ECO:0000313" key="11">
    <source>
        <dbReference type="Proteomes" id="UP000293854"/>
    </source>
</evidence>
<evidence type="ECO:0000256" key="1">
    <source>
        <dbReference type="ARBA" id="ARBA00022448"/>
    </source>
</evidence>
<feature type="transmembrane region" description="Helical" evidence="9">
    <location>
        <begin position="23"/>
        <end position="43"/>
    </location>
</feature>
<evidence type="ECO:0000256" key="8">
    <source>
        <dbReference type="ARBA" id="ARBA00023136"/>
    </source>
</evidence>
<keyword evidence="8 9" id="KW-0472">Membrane</keyword>
<dbReference type="PANTHER" id="PTHR30607:SF2">
    <property type="entry name" value="POTASSIUM-TRANSPORTING ATPASE POTASSIUM-BINDING SUBUNIT"/>
    <property type="match status" value="1"/>
</dbReference>
<dbReference type="AlphaFoldDB" id="A0A4Q7CPL5"/>
<accession>A0A4Q7CPL5</accession>
<keyword evidence="7" id="KW-0406">Ion transport</keyword>
<keyword evidence="2" id="KW-1003">Cell membrane</keyword>
<name>A0A4Q7CPL5_9STAP</name>
<evidence type="ECO:0000256" key="3">
    <source>
        <dbReference type="ARBA" id="ARBA00022538"/>
    </source>
</evidence>
<keyword evidence="1" id="KW-0813">Transport</keyword>
<dbReference type="InterPro" id="IPR004623">
    <property type="entry name" value="KdpA"/>
</dbReference>
<evidence type="ECO:0000256" key="9">
    <source>
        <dbReference type="SAM" id="Phobius"/>
    </source>
</evidence>
<dbReference type="PANTHER" id="PTHR30607">
    <property type="entry name" value="POTASSIUM-TRANSPORTING ATPASE A CHAIN"/>
    <property type="match status" value="1"/>
</dbReference>
<comment type="caution">
    <text evidence="10">The sequence shown here is derived from an EMBL/GenBank/DDBJ whole genome shotgun (WGS) entry which is preliminary data.</text>
</comment>
<evidence type="ECO:0000256" key="6">
    <source>
        <dbReference type="ARBA" id="ARBA00022989"/>
    </source>
</evidence>
<evidence type="ECO:0000313" key="10">
    <source>
        <dbReference type="EMBL" id="RZH96894.1"/>
    </source>
</evidence>
<evidence type="ECO:0000256" key="7">
    <source>
        <dbReference type="ARBA" id="ARBA00023065"/>
    </source>
</evidence>
<keyword evidence="5" id="KW-0630">Potassium</keyword>
<proteinExistence type="predicted"/>
<keyword evidence="4 9" id="KW-0812">Transmembrane</keyword>
<dbReference type="Proteomes" id="UP000293854">
    <property type="component" value="Unassembled WGS sequence"/>
</dbReference>
<dbReference type="GO" id="GO:0008556">
    <property type="term" value="F:P-type potassium transmembrane transporter activity"/>
    <property type="evidence" value="ECO:0007669"/>
    <property type="project" value="InterPro"/>
</dbReference>
<dbReference type="EMBL" id="RQTE01000830">
    <property type="protein sequence ID" value="RZH96894.1"/>
    <property type="molecule type" value="Genomic_DNA"/>
</dbReference>
<feature type="transmembrane region" description="Helical" evidence="9">
    <location>
        <begin position="63"/>
        <end position="81"/>
    </location>
</feature>